<gene>
    <name evidence="1" type="ORF">PFISCL1PPCAC_6862</name>
</gene>
<evidence type="ECO:0000313" key="1">
    <source>
        <dbReference type="EMBL" id="GMT15565.1"/>
    </source>
</evidence>
<evidence type="ECO:0000313" key="2">
    <source>
        <dbReference type="Proteomes" id="UP001432322"/>
    </source>
</evidence>
<accession>A0AAV5VAI4</accession>
<name>A0AAV5VAI4_9BILA</name>
<dbReference type="Proteomes" id="UP001432322">
    <property type="component" value="Unassembled WGS sequence"/>
</dbReference>
<dbReference type="PROSITE" id="PS51257">
    <property type="entry name" value="PROKAR_LIPOPROTEIN"/>
    <property type="match status" value="1"/>
</dbReference>
<sequence length="327" mass="36013">MKSSKQLSSELSSLQLSSIAGCGSRQLLLALSTSGSRLGRRVTCVVTGCSCCRRAAHRKRLWRVSLGFGSNGRSTLVALSFSRQSLHCSHSRGRGCVRILHDHLRILAHARSGSARRSLLSVGSLRSFGTRRAGLTGWSGPSLLSGSTRVPVLALGSGVTGRSPRSGLSNISRRARDNARFGRATCNGTIGSLSGIRSGITTVPVTYPCLRRVHEVRAFLRFREVRARRVLQRLRPCLPCRVLQGLRCLREIQDGQGDHEDPGDRVGMEGVRTLAQECTRRWAWYRVVRGLRRVRANHAYQADRCLPKDHARQRCSTLDTPGTGVRR</sequence>
<comment type="caution">
    <text evidence="1">The sequence shown here is derived from an EMBL/GenBank/DDBJ whole genome shotgun (WGS) entry which is preliminary data.</text>
</comment>
<reference evidence="1" key="1">
    <citation type="submission" date="2023-10" db="EMBL/GenBank/DDBJ databases">
        <title>Genome assembly of Pristionchus species.</title>
        <authorList>
            <person name="Yoshida K."/>
            <person name="Sommer R.J."/>
        </authorList>
    </citation>
    <scope>NUCLEOTIDE SEQUENCE</scope>
    <source>
        <strain evidence="1">RS5133</strain>
    </source>
</reference>
<evidence type="ECO:0008006" key="3">
    <source>
        <dbReference type="Google" id="ProtNLM"/>
    </source>
</evidence>
<dbReference type="AlphaFoldDB" id="A0AAV5VAI4"/>
<organism evidence="1 2">
    <name type="scientific">Pristionchus fissidentatus</name>
    <dbReference type="NCBI Taxonomy" id="1538716"/>
    <lineage>
        <taxon>Eukaryota</taxon>
        <taxon>Metazoa</taxon>
        <taxon>Ecdysozoa</taxon>
        <taxon>Nematoda</taxon>
        <taxon>Chromadorea</taxon>
        <taxon>Rhabditida</taxon>
        <taxon>Rhabditina</taxon>
        <taxon>Diplogasteromorpha</taxon>
        <taxon>Diplogasteroidea</taxon>
        <taxon>Neodiplogasteridae</taxon>
        <taxon>Pristionchus</taxon>
    </lineage>
</organism>
<protein>
    <recommendedName>
        <fullName evidence="3">Ribosomal protein</fullName>
    </recommendedName>
</protein>
<keyword evidence="2" id="KW-1185">Reference proteome</keyword>
<proteinExistence type="predicted"/>
<dbReference type="EMBL" id="BTSY01000002">
    <property type="protein sequence ID" value="GMT15565.1"/>
    <property type="molecule type" value="Genomic_DNA"/>
</dbReference>